<keyword evidence="1" id="KW-0677">Repeat</keyword>
<comment type="caution">
    <text evidence="5">The sequence shown here is derived from an EMBL/GenBank/DDBJ whole genome shotgun (WGS) entry which is preliminary data.</text>
</comment>
<reference evidence="5 6" key="1">
    <citation type="submission" date="2019-02" db="EMBL/GenBank/DDBJ databases">
        <title>Deep-cultivation of Planctomycetes and their phenomic and genomic characterization uncovers novel biology.</title>
        <authorList>
            <person name="Wiegand S."/>
            <person name="Jogler M."/>
            <person name="Boedeker C."/>
            <person name="Pinto D."/>
            <person name="Vollmers J."/>
            <person name="Rivas-Marin E."/>
            <person name="Kohn T."/>
            <person name="Peeters S.H."/>
            <person name="Heuer A."/>
            <person name="Rast P."/>
            <person name="Oberbeckmann S."/>
            <person name="Bunk B."/>
            <person name="Jeske O."/>
            <person name="Meyerdierks A."/>
            <person name="Storesund J.E."/>
            <person name="Kallscheuer N."/>
            <person name="Luecker S."/>
            <person name="Lage O.M."/>
            <person name="Pohl T."/>
            <person name="Merkel B.J."/>
            <person name="Hornburger P."/>
            <person name="Mueller R.-W."/>
            <person name="Bruemmer F."/>
            <person name="Labrenz M."/>
            <person name="Spormann A.M."/>
            <person name="Op Den Camp H."/>
            <person name="Overmann J."/>
            <person name="Amann R."/>
            <person name="Jetten M.S.M."/>
            <person name="Mascher T."/>
            <person name="Medema M.H."/>
            <person name="Devos D.P."/>
            <person name="Kaster A.-K."/>
            <person name="Ovreas L."/>
            <person name="Rohde M."/>
            <person name="Galperin M.Y."/>
            <person name="Jogler C."/>
        </authorList>
    </citation>
    <scope>NUCLEOTIDE SEQUENCE [LARGE SCALE GENOMIC DNA]</scope>
    <source>
        <strain evidence="5 6">Poly59</strain>
    </source>
</reference>
<proteinExistence type="predicted"/>
<dbReference type="InterPro" id="IPR002110">
    <property type="entry name" value="Ankyrin_rpt"/>
</dbReference>
<dbReference type="SMART" id="SM00248">
    <property type="entry name" value="ANK"/>
    <property type="match status" value="3"/>
</dbReference>
<dbReference type="AlphaFoldDB" id="A0A5C6E774"/>
<feature type="repeat" description="ANK" evidence="3">
    <location>
        <begin position="39"/>
        <end position="71"/>
    </location>
</feature>
<dbReference type="Proteomes" id="UP000317977">
    <property type="component" value="Unassembled WGS sequence"/>
</dbReference>
<evidence type="ECO:0000256" key="1">
    <source>
        <dbReference type="ARBA" id="ARBA00022737"/>
    </source>
</evidence>
<gene>
    <name evidence="5" type="ORF">Poly59_61630</name>
</gene>
<dbReference type="EMBL" id="SJPX01000011">
    <property type="protein sequence ID" value="TWU44434.1"/>
    <property type="molecule type" value="Genomic_DNA"/>
</dbReference>
<dbReference type="GO" id="GO:0004190">
    <property type="term" value="F:aspartic-type endopeptidase activity"/>
    <property type="evidence" value="ECO:0007669"/>
    <property type="project" value="InterPro"/>
</dbReference>
<evidence type="ECO:0000313" key="5">
    <source>
        <dbReference type="EMBL" id="TWU44434.1"/>
    </source>
</evidence>
<dbReference type="PANTHER" id="PTHR24124">
    <property type="entry name" value="ANKYRIN REPEAT FAMILY A"/>
    <property type="match status" value="1"/>
</dbReference>
<name>A0A5C6E774_9BACT</name>
<accession>A0A5C6E774</accession>
<evidence type="ECO:0000256" key="2">
    <source>
        <dbReference type="ARBA" id="ARBA00023043"/>
    </source>
</evidence>
<dbReference type="PRINTS" id="PR01415">
    <property type="entry name" value="ANKYRIN"/>
</dbReference>
<dbReference type="PROSITE" id="PS50175">
    <property type="entry name" value="ASP_PROT_RETROV"/>
    <property type="match status" value="1"/>
</dbReference>
<dbReference type="PROSITE" id="PS50297">
    <property type="entry name" value="ANK_REP_REGION"/>
    <property type="match status" value="2"/>
</dbReference>
<dbReference type="OrthoDB" id="270862at2"/>
<evidence type="ECO:0000256" key="3">
    <source>
        <dbReference type="PROSITE-ProRule" id="PRU00023"/>
    </source>
</evidence>
<dbReference type="Gene3D" id="1.25.40.20">
    <property type="entry name" value="Ankyrin repeat-containing domain"/>
    <property type="match status" value="1"/>
</dbReference>
<evidence type="ECO:0000313" key="6">
    <source>
        <dbReference type="Proteomes" id="UP000317977"/>
    </source>
</evidence>
<dbReference type="SUPFAM" id="SSF48403">
    <property type="entry name" value="Ankyrin repeat"/>
    <property type="match status" value="1"/>
</dbReference>
<dbReference type="InterPro" id="IPR001995">
    <property type="entry name" value="Peptidase_A2_cat"/>
</dbReference>
<dbReference type="GO" id="GO:0006508">
    <property type="term" value="P:proteolysis"/>
    <property type="evidence" value="ECO:0007669"/>
    <property type="project" value="InterPro"/>
</dbReference>
<dbReference type="RefSeq" id="WP_146537630.1">
    <property type="nucleotide sequence ID" value="NZ_SJPX01000011.1"/>
</dbReference>
<organism evidence="5 6">
    <name type="scientific">Rubripirellula reticaptiva</name>
    <dbReference type="NCBI Taxonomy" id="2528013"/>
    <lineage>
        <taxon>Bacteria</taxon>
        <taxon>Pseudomonadati</taxon>
        <taxon>Planctomycetota</taxon>
        <taxon>Planctomycetia</taxon>
        <taxon>Pirellulales</taxon>
        <taxon>Pirellulaceae</taxon>
        <taxon>Rubripirellula</taxon>
    </lineage>
</organism>
<dbReference type="GO" id="GO:0010468">
    <property type="term" value="P:regulation of gene expression"/>
    <property type="evidence" value="ECO:0007669"/>
    <property type="project" value="TreeGrafter"/>
</dbReference>
<dbReference type="Pfam" id="PF12796">
    <property type="entry name" value="Ank_2"/>
    <property type="match status" value="1"/>
</dbReference>
<feature type="repeat" description="ANK" evidence="3">
    <location>
        <begin position="76"/>
        <end position="105"/>
    </location>
</feature>
<dbReference type="PROSITE" id="PS50088">
    <property type="entry name" value="ANK_REPEAT"/>
    <property type="match status" value="2"/>
</dbReference>
<dbReference type="InterPro" id="IPR036770">
    <property type="entry name" value="Ankyrin_rpt-contain_sf"/>
</dbReference>
<evidence type="ECO:0000259" key="4">
    <source>
        <dbReference type="PROSITE" id="PS50175"/>
    </source>
</evidence>
<feature type="domain" description="Peptidase A2" evidence="4">
    <location>
        <begin position="90"/>
        <end position="103"/>
    </location>
</feature>
<sequence>MDTADLWTRILEASRNGDLRLVQDLLDSGADPNWQDIFDGYTSLHYAIGSGNESLVRLLIERDADIEHSKNVVYITPLGTAVLTGRVAMVRLLLDSGADATALLYPGDRSMIDVAEEDGSVEIASLLRRYASET</sequence>
<dbReference type="PANTHER" id="PTHR24124:SF14">
    <property type="entry name" value="CHROMOSOME UNDETERMINED SCAFFOLD_25, WHOLE GENOME SHOTGUN SEQUENCE"/>
    <property type="match status" value="1"/>
</dbReference>
<keyword evidence="6" id="KW-1185">Reference proteome</keyword>
<protein>
    <submittedName>
        <fullName evidence="5">Ankyrin repeat protein</fullName>
    </submittedName>
</protein>
<keyword evidence="2 3" id="KW-0040">ANK repeat</keyword>